<evidence type="ECO:0000256" key="1">
    <source>
        <dbReference type="SAM" id="MobiDB-lite"/>
    </source>
</evidence>
<dbReference type="Proteomes" id="UP001500893">
    <property type="component" value="Unassembled WGS sequence"/>
</dbReference>
<evidence type="ECO:0000313" key="2">
    <source>
        <dbReference type="EMBL" id="GAA3130877.1"/>
    </source>
</evidence>
<feature type="region of interest" description="Disordered" evidence="1">
    <location>
        <begin position="50"/>
        <end position="69"/>
    </location>
</feature>
<name>A0ABP6MYX2_9ACTN</name>
<sequence length="69" mass="7747">MREYGLTLAKALEQDPYPLAPLKLHYLRWVLFGDDTRFMYQGIFDTPPPLAASSTQPTWAPASASAPKH</sequence>
<reference evidence="3" key="1">
    <citation type="journal article" date="2019" name="Int. J. Syst. Evol. Microbiol.">
        <title>The Global Catalogue of Microorganisms (GCM) 10K type strain sequencing project: providing services to taxonomists for standard genome sequencing and annotation.</title>
        <authorList>
            <consortium name="The Broad Institute Genomics Platform"/>
            <consortium name="The Broad Institute Genome Sequencing Center for Infectious Disease"/>
            <person name="Wu L."/>
            <person name="Ma J."/>
        </authorList>
    </citation>
    <scope>NUCLEOTIDE SEQUENCE [LARGE SCALE GENOMIC DNA]</scope>
    <source>
        <strain evidence="3">JCM 11574</strain>
    </source>
</reference>
<proteinExistence type="predicted"/>
<dbReference type="EMBL" id="BAAAVM010000018">
    <property type="protein sequence ID" value="GAA3130877.1"/>
    <property type="molecule type" value="Genomic_DNA"/>
</dbReference>
<keyword evidence="3" id="KW-1185">Reference proteome</keyword>
<evidence type="ECO:0000313" key="3">
    <source>
        <dbReference type="Proteomes" id="UP001500893"/>
    </source>
</evidence>
<protein>
    <submittedName>
        <fullName evidence="2">Uncharacterized protein</fullName>
    </submittedName>
</protein>
<gene>
    <name evidence="2" type="ORF">GCM10010521_16160</name>
</gene>
<organism evidence="2 3">
    <name type="scientific">Streptomyces rameus</name>
    <dbReference type="NCBI Taxonomy" id="68261"/>
    <lineage>
        <taxon>Bacteria</taxon>
        <taxon>Bacillati</taxon>
        <taxon>Actinomycetota</taxon>
        <taxon>Actinomycetes</taxon>
        <taxon>Kitasatosporales</taxon>
        <taxon>Streptomycetaceae</taxon>
        <taxon>Streptomyces</taxon>
    </lineage>
</organism>
<comment type="caution">
    <text evidence="2">The sequence shown here is derived from an EMBL/GenBank/DDBJ whole genome shotgun (WGS) entry which is preliminary data.</text>
</comment>
<accession>A0ABP6MYX2</accession>